<evidence type="ECO:0000313" key="3">
    <source>
        <dbReference type="Proteomes" id="UP000630887"/>
    </source>
</evidence>
<comment type="caution">
    <text evidence="2">The sequence shown here is derived from an EMBL/GenBank/DDBJ whole genome shotgun (WGS) entry which is preliminary data.</text>
</comment>
<dbReference type="EMBL" id="BONI01000070">
    <property type="protein sequence ID" value="GIG09689.1"/>
    <property type="molecule type" value="Genomic_DNA"/>
</dbReference>
<protein>
    <submittedName>
        <fullName evidence="2">Uncharacterized protein</fullName>
    </submittedName>
</protein>
<evidence type="ECO:0000313" key="2">
    <source>
        <dbReference type="EMBL" id="GIG09689.1"/>
    </source>
</evidence>
<gene>
    <name evidence="2" type="ORF">Cco03nite_63890</name>
</gene>
<dbReference type="AlphaFoldDB" id="A0A8J3L1T1"/>
<name>A0A8J3L1T1_9ACTN</name>
<organism evidence="2 3">
    <name type="scientific">Catellatospora coxensis</name>
    <dbReference type="NCBI Taxonomy" id="310354"/>
    <lineage>
        <taxon>Bacteria</taxon>
        <taxon>Bacillati</taxon>
        <taxon>Actinomycetota</taxon>
        <taxon>Actinomycetes</taxon>
        <taxon>Micromonosporales</taxon>
        <taxon>Micromonosporaceae</taxon>
        <taxon>Catellatospora</taxon>
    </lineage>
</organism>
<accession>A0A8J3L1T1</accession>
<keyword evidence="3" id="KW-1185">Reference proteome</keyword>
<reference evidence="2 3" key="1">
    <citation type="submission" date="2021-01" db="EMBL/GenBank/DDBJ databases">
        <title>Whole genome shotgun sequence of Catellatospora coxensis NBRC 107359.</title>
        <authorList>
            <person name="Komaki H."/>
            <person name="Tamura T."/>
        </authorList>
    </citation>
    <scope>NUCLEOTIDE SEQUENCE [LARGE SCALE GENOMIC DNA]</scope>
    <source>
        <strain evidence="2 3">NBRC 107359</strain>
    </source>
</reference>
<feature type="region of interest" description="Disordered" evidence="1">
    <location>
        <begin position="43"/>
        <end position="74"/>
    </location>
</feature>
<dbReference type="Proteomes" id="UP000630887">
    <property type="component" value="Unassembled WGS sequence"/>
</dbReference>
<proteinExistence type="predicted"/>
<evidence type="ECO:0000256" key="1">
    <source>
        <dbReference type="SAM" id="MobiDB-lite"/>
    </source>
</evidence>
<sequence length="74" mass="8025">MVVGRVADALLDLALEVLQVVLGRVDRSHRFIPSVAARAPLNCPAYGGGKPRRDPGHIGGARPRPKREVRDYGK</sequence>